<keyword evidence="2" id="KW-1185">Reference proteome</keyword>
<protein>
    <submittedName>
        <fullName evidence="1">Uncharacterized protein</fullName>
    </submittedName>
</protein>
<reference evidence="1 2" key="1">
    <citation type="submission" date="2021-03" db="EMBL/GenBank/DDBJ databases">
        <title>Antimicrobial resistance genes in bacteria isolated from Japanese honey, and their potential for conferring macrolide and lincosamide resistance in the American foulbrood pathogen Paenibacillus larvae.</title>
        <authorList>
            <person name="Okamoto M."/>
            <person name="Kumagai M."/>
            <person name="Kanamori H."/>
            <person name="Takamatsu D."/>
        </authorList>
    </citation>
    <scope>NUCLEOTIDE SEQUENCE [LARGE SCALE GENOMIC DNA]</scope>
    <source>
        <strain evidence="1 2">J34TS1</strain>
    </source>
</reference>
<comment type="caution">
    <text evidence="1">The sequence shown here is derived from an EMBL/GenBank/DDBJ whole genome shotgun (WGS) entry which is preliminary data.</text>
</comment>
<accession>A0A920CTB5</accession>
<evidence type="ECO:0000313" key="1">
    <source>
        <dbReference type="EMBL" id="GIO48283.1"/>
    </source>
</evidence>
<sequence>MKLVSEHKNLLDEGSTFRHNDEHLRMRVVDGERFLTDTKLLPDLVSGINISDGSNI</sequence>
<name>A0A920CTB5_9BACL</name>
<evidence type="ECO:0000313" key="2">
    <source>
        <dbReference type="Proteomes" id="UP000682811"/>
    </source>
</evidence>
<proteinExistence type="predicted"/>
<dbReference type="AlphaFoldDB" id="A0A920CTB5"/>
<dbReference type="EMBL" id="BORT01000012">
    <property type="protein sequence ID" value="GIO48283.1"/>
    <property type="molecule type" value="Genomic_DNA"/>
</dbReference>
<dbReference type="RefSeq" id="WP_212978963.1">
    <property type="nucleotide sequence ID" value="NZ_AP025343.1"/>
</dbReference>
<organism evidence="1 2">
    <name type="scientific">Paenibacillus azoreducens</name>
    <dbReference type="NCBI Taxonomy" id="116718"/>
    <lineage>
        <taxon>Bacteria</taxon>
        <taxon>Bacillati</taxon>
        <taxon>Bacillota</taxon>
        <taxon>Bacilli</taxon>
        <taxon>Bacillales</taxon>
        <taxon>Paenibacillaceae</taxon>
        <taxon>Paenibacillus</taxon>
    </lineage>
</organism>
<gene>
    <name evidence="1" type="ORF">J34TS1_30480</name>
</gene>
<dbReference type="Proteomes" id="UP000682811">
    <property type="component" value="Unassembled WGS sequence"/>
</dbReference>